<dbReference type="OrthoDB" id="3226942at2759"/>
<gene>
    <name evidence="1" type="ORF">EV702DRAFT_1044440</name>
</gene>
<evidence type="ECO:0000313" key="1">
    <source>
        <dbReference type="EMBL" id="KAG1778561.1"/>
    </source>
</evidence>
<evidence type="ECO:0000313" key="2">
    <source>
        <dbReference type="Proteomes" id="UP000714275"/>
    </source>
</evidence>
<dbReference type="Proteomes" id="UP000714275">
    <property type="component" value="Unassembled WGS sequence"/>
</dbReference>
<accession>A0A9P7D4U2</accession>
<protein>
    <submittedName>
        <fullName evidence="1">Uncharacterized protein</fullName>
    </submittedName>
</protein>
<dbReference type="AlphaFoldDB" id="A0A9P7D4U2"/>
<organism evidence="1 2">
    <name type="scientific">Suillus placidus</name>
    <dbReference type="NCBI Taxonomy" id="48579"/>
    <lineage>
        <taxon>Eukaryota</taxon>
        <taxon>Fungi</taxon>
        <taxon>Dikarya</taxon>
        <taxon>Basidiomycota</taxon>
        <taxon>Agaricomycotina</taxon>
        <taxon>Agaricomycetes</taxon>
        <taxon>Agaricomycetidae</taxon>
        <taxon>Boletales</taxon>
        <taxon>Suillineae</taxon>
        <taxon>Suillaceae</taxon>
        <taxon>Suillus</taxon>
    </lineage>
</organism>
<dbReference type="EMBL" id="JABBWD010000015">
    <property type="protein sequence ID" value="KAG1778561.1"/>
    <property type="molecule type" value="Genomic_DNA"/>
</dbReference>
<reference evidence="1" key="1">
    <citation type="journal article" date="2020" name="New Phytol.">
        <title>Comparative genomics reveals dynamic genome evolution in host specialist ectomycorrhizal fungi.</title>
        <authorList>
            <person name="Lofgren L.A."/>
            <person name="Nguyen N.H."/>
            <person name="Vilgalys R."/>
            <person name="Ruytinx J."/>
            <person name="Liao H.L."/>
            <person name="Branco S."/>
            <person name="Kuo A."/>
            <person name="LaButti K."/>
            <person name="Lipzen A."/>
            <person name="Andreopoulos W."/>
            <person name="Pangilinan J."/>
            <person name="Riley R."/>
            <person name="Hundley H."/>
            <person name="Na H."/>
            <person name="Barry K."/>
            <person name="Grigoriev I.V."/>
            <person name="Stajich J.E."/>
            <person name="Kennedy P.G."/>
        </authorList>
    </citation>
    <scope>NUCLEOTIDE SEQUENCE</scope>
    <source>
        <strain evidence="1">DOB743</strain>
    </source>
</reference>
<sequence>MEIGNKFQVKFYWVIVVTFFNGSHYWGGQLKEQVKVDNVKHGLKKNFSCNPDFWAAINQGIKDTKSIVNLIGDKESCEFSLASFANGCSFKLLVEAALDVAKQWRWEEQVANCSLETQKSTTSVVEYLWRAG</sequence>
<name>A0A9P7D4U2_9AGAM</name>
<comment type="caution">
    <text evidence="1">The sequence shown here is derived from an EMBL/GenBank/DDBJ whole genome shotgun (WGS) entry which is preliminary data.</text>
</comment>
<proteinExistence type="predicted"/>
<keyword evidence="2" id="KW-1185">Reference proteome</keyword>